<keyword evidence="3" id="KW-1185">Reference proteome</keyword>
<feature type="region of interest" description="Disordered" evidence="1">
    <location>
        <begin position="1"/>
        <end position="41"/>
    </location>
</feature>
<proteinExistence type="predicted"/>
<gene>
    <name evidence="2" type="ORF">VNI00_003752</name>
</gene>
<feature type="compositionally biased region" description="Low complexity" evidence="1">
    <location>
        <begin position="24"/>
        <end position="38"/>
    </location>
</feature>
<accession>A0AAW0DSF7</accession>
<evidence type="ECO:0008006" key="4">
    <source>
        <dbReference type="Google" id="ProtNLM"/>
    </source>
</evidence>
<name>A0AAW0DSF7_9AGAR</name>
<sequence length="442" mass="50987">MTRQRTPLASPKPIGRTRSVSLDPTPSTEPQPESTSASASVTDVGELWMAYRRSLRKNDAVKEQRAKDIQKRLLKMGFKRRDWYIVKDMACVKRSNPLTDRGWATIQNQLVDAINQANMYNKEPLLESRVAMIRTAYSKYKERLPGMTWRTLPSHHVVQTLPSILHLKVSPDMPEYKVTQADFDTLFRDITKFQREVQAWLHNQKKGLLDDPSWSRDPNGWRYLFRRLALVMENRLLPDFTPGDPTFNMDLAVIEIKCYDCRTEFCGFSAWVRHFGPNYCKPKSKGGGKFRSEIRFSDMAALCVSRDGLDVISATVDDMDQKGSTFECGKCPFRGSWRDLIKHTHSVACPYSKYYIDRIFDVRDTRAMVLSVKERYDGKLEVIKIPGNCVTLSSDRKEWACNRCYEHVEERVSRQVVLDHLLVKHGVSGDANVPTDYFYANT</sequence>
<dbReference type="AlphaFoldDB" id="A0AAW0DSF7"/>
<dbReference type="Proteomes" id="UP001383192">
    <property type="component" value="Unassembled WGS sequence"/>
</dbReference>
<evidence type="ECO:0000313" key="3">
    <source>
        <dbReference type="Proteomes" id="UP001383192"/>
    </source>
</evidence>
<dbReference type="EMBL" id="JAYKXP010000009">
    <property type="protein sequence ID" value="KAK7054553.1"/>
    <property type="molecule type" value="Genomic_DNA"/>
</dbReference>
<evidence type="ECO:0000313" key="2">
    <source>
        <dbReference type="EMBL" id="KAK7054553.1"/>
    </source>
</evidence>
<comment type="caution">
    <text evidence="2">The sequence shown here is derived from an EMBL/GenBank/DDBJ whole genome shotgun (WGS) entry which is preliminary data.</text>
</comment>
<evidence type="ECO:0000256" key="1">
    <source>
        <dbReference type="SAM" id="MobiDB-lite"/>
    </source>
</evidence>
<organism evidence="2 3">
    <name type="scientific">Paramarasmius palmivorus</name>
    <dbReference type="NCBI Taxonomy" id="297713"/>
    <lineage>
        <taxon>Eukaryota</taxon>
        <taxon>Fungi</taxon>
        <taxon>Dikarya</taxon>
        <taxon>Basidiomycota</taxon>
        <taxon>Agaricomycotina</taxon>
        <taxon>Agaricomycetes</taxon>
        <taxon>Agaricomycetidae</taxon>
        <taxon>Agaricales</taxon>
        <taxon>Marasmiineae</taxon>
        <taxon>Marasmiaceae</taxon>
        <taxon>Paramarasmius</taxon>
    </lineage>
</organism>
<reference evidence="2 3" key="1">
    <citation type="submission" date="2024-01" db="EMBL/GenBank/DDBJ databases">
        <title>A draft genome for a cacao thread blight-causing isolate of Paramarasmius palmivorus.</title>
        <authorList>
            <person name="Baruah I.K."/>
            <person name="Bukari Y."/>
            <person name="Amoako-Attah I."/>
            <person name="Meinhardt L.W."/>
            <person name="Bailey B.A."/>
            <person name="Cohen S.P."/>
        </authorList>
    </citation>
    <scope>NUCLEOTIDE SEQUENCE [LARGE SCALE GENOMIC DNA]</scope>
    <source>
        <strain evidence="2 3">GH-12</strain>
    </source>
</reference>
<protein>
    <recommendedName>
        <fullName evidence="4">C2H2-type domain-containing protein</fullName>
    </recommendedName>
</protein>